<dbReference type="eggNOG" id="COG1595">
    <property type="taxonomic scope" value="Bacteria"/>
</dbReference>
<dbReference type="SUPFAM" id="SSF88946">
    <property type="entry name" value="Sigma2 domain of RNA polymerase sigma factors"/>
    <property type="match status" value="1"/>
</dbReference>
<dbReference type="InterPro" id="IPR014284">
    <property type="entry name" value="RNA_pol_sigma-70_dom"/>
</dbReference>
<dbReference type="GO" id="GO:0016987">
    <property type="term" value="F:sigma factor activity"/>
    <property type="evidence" value="ECO:0007669"/>
    <property type="project" value="UniProtKB-KW"/>
</dbReference>
<dbReference type="NCBIfam" id="TIGR02937">
    <property type="entry name" value="sigma70-ECF"/>
    <property type="match status" value="1"/>
</dbReference>
<dbReference type="PANTHER" id="PTHR43133">
    <property type="entry name" value="RNA POLYMERASE ECF-TYPE SIGMA FACTO"/>
    <property type="match status" value="1"/>
</dbReference>
<dbReference type="PANTHER" id="PTHR43133:SF8">
    <property type="entry name" value="RNA POLYMERASE SIGMA FACTOR HI_1459-RELATED"/>
    <property type="match status" value="1"/>
</dbReference>
<dbReference type="InterPro" id="IPR039425">
    <property type="entry name" value="RNA_pol_sigma-70-like"/>
</dbReference>
<comment type="similarity">
    <text evidence="1">Belongs to the sigma-70 factor family. ECF subfamily.</text>
</comment>
<evidence type="ECO:0000256" key="2">
    <source>
        <dbReference type="ARBA" id="ARBA00023015"/>
    </source>
</evidence>
<reference evidence="9" key="1">
    <citation type="submission" date="2015-11" db="EMBL/GenBank/DDBJ databases">
        <authorList>
            <person name="Holder M.E."/>
            <person name="Ajami N.J."/>
            <person name="Petrosino J.F."/>
        </authorList>
    </citation>
    <scope>NUCLEOTIDE SEQUENCE [LARGE SCALE GENOMIC DNA]</scope>
    <source>
        <strain evidence="9">F0113</strain>
    </source>
</reference>
<dbReference type="Gene3D" id="1.10.1740.10">
    <property type="match status" value="1"/>
</dbReference>
<dbReference type="STRING" id="76123.AS203_05150"/>
<gene>
    <name evidence="8" type="ORF">AS203_05150</name>
</gene>
<keyword evidence="2" id="KW-0805">Transcription regulation</keyword>
<evidence type="ECO:0000256" key="1">
    <source>
        <dbReference type="ARBA" id="ARBA00010641"/>
    </source>
</evidence>
<dbReference type="OrthoDB" id="795989at2"/>
<name>A0A0S2KJT7_9BACT</name>
<dbReference type="Proteomes" id="UP000056252">
    <property type="component" value="Chromosome"/>
</dbReference>
<dbReference type="InterPro" id="IPR036388">
    <property type="entry name" value="WH-like_DNA-bd_sf"/>
</dbReference>
<dbReference type="AlphaFoldDB" id="A0A0S2KJT7"/>
<keyword evidence="4" id="KW-0238">DNA-binding</keyword>
<dbReference type="Pfam" id="PF08281">
    <property type="entry name" value="Sigma70_r4_2"/>
    <property type="match status" value="1"/>
</dbReference>
<dbReference type="Pfam" id="PF04542">
    <property type="entry name" value="Sigma70_r2"/>
    <property type="match status" value="1"/>
</dbReference>
<feature type="domain" description="RNA polymerase sigma-70 region 2" evidence="6">
    <location>
        <begin position="10"/>
        <end position="73"/>
    </location>
</feature>
<evidence type="ECO:0000256" key="3">
    <source>
        <dbReference type="ARBA" id="ARBA00023082"/>
    </source>
</evidence>
<dbReference type="RefSeq" id="WP_025065524.1">
    <property type="nucleotide sequence ID" value="NZ_CP013195.1"/>
</dbReference>
<dbReference type="EMBL" id="CP013195">
    <property type="protein sequence ID" value="ALO48540.1"/>
    <property type="molecule type" value="Genomic_DNA"/>
</dbReference>
<dbReference type="InterPro" id="IPR013324">
    <property type="entry name" value="RNA_pol_sigma_r3/r4-like"/>
</dbReference>
<dbReference type="KEGG" id="peo:AS203_05150"/>
<keyword evidence="3" id="KW-0731">Sigma factor</keyword>
<organism evidence="8 9">
    <name type="scientific">Hoylesella enoeca</name>
    <dbReference type="NCBI Taxonomy" id="76123"/>
    <lineage>
        <taxon>Bacteria</taxon>
        <taxon>Pseudomonadati</taxon>
        <taxon>Bacteroidota</taxon>
        <taxon>Bacteroidia</taxon>
        <taxon>Bacteroidales</taxon>
        <taxon>Prevotellaceae</taxon>
        <taxon>Hoylesella</taxon>
    </lineage>
</organism>
<keyword evidence="9" id="KW-1185">Reference proteome</keyword>
<proteinExistence type="inferred from homology"/>
<dbReference type="InterPro" id="IPR007627">
    <property type="entry name" value="RNA_pol_sigma70_r2"/>
</dbReference>
<evidence type="ECO:0000313" key="8">
    <source>
        <dbReference type="EMBL" id="ALO48540.1"/>
    </source>
</evidence>
<evidence type="ECO:0000259" key="7">
    <source>
        <dbReference type="Pfam" id="PF08281"/>
    </source>
</evidence>
<protein>
    <submittedName>
        <fullName evidence="8">SigL protein</fullName>
    </submittedName>
</protein>
<dbReference type="CDD" id="cd06171">
    <property type="entry name" value="Sigma70_r4"/>
    <property type="match status" value="1"/>
</dbReference>
<dbReference type="GO" id="GO:0003677">
    <property type="term" value="F:DNA binding"/>
    <property type="evidence" value="ECO:0007669"/>
    <property type="project" value="UniProtKB-KW"/>
</dbReference>
<dbReference type="InterPro" id="IPR013325">
    <property type="entry name" value="RNA_pol_sigma_r2"/>
</dbReference>
<accession>A0A0S2KJT7</accession>
<evidence type="ECO:0000256" key="4">
    <source>
        <dbReference type="ARBA" id="ARBA00023125"/>
    </source>
</evidence>
<keyword evidence="5" id="KW-0804">Transcription</keyword>
<sequence>MTIEEYKEEVERNRPRMLAIAQGYLKDGDEAEDVVQDVLLKLWQLLDSLRLPMGPLASVLVKNRCIDLIRRRQPMVEMSENLAEGEPTRDERYARVMRIIDTLPTLQQTIMRLRHVEGMEMSEIAALTGSSEVAVRKALSRARQAVRERFRLSEWAKTN</sequence>
<evidence type="ECO:0000256" key="5">
    <source>
        <dbReference type="ARBA" id="ARBA00023163"/>
    </source>
</evidence>
<evidence type="ECO:0000313" key="9">
    <source>
        <dbReference type="Proteomes" id="UP000056252"/>
    </source>
</evidence>
<dbReference type="GO" id="GO:0006352">
    <property type="term" value="P:DNA-templated transcription initiation"/>
    <property type="evidence" value="ECO:0007669"/>
    <property type="project" value="InterPro"/>
</dbReference>
<dbReference type="SUPFAM" id="SSF88659">
    <property type="entry name" value="Sigma3 and sigma4 domains of RNA polymerase sigma factors"/>
    <property type="match status" value="1"/>
</dbReference>
<evidence type="ECO:0000259" key="6">
    <source>
        <dbReference type="Pfam" id="PF04542"/>
    </source>
</evidence>
<feature type="domain" description="RNA polymerase sigma factor 70 region 4 type 2" evidence="7">
    <location>
        <begin position="95"/>
        <end position="145"/>
    </location>
</feature>
<dbReference type="InterPro" id="IPR013249">
    <property type="entry name" value="RNA_pol_sigma70_r4_t2"/>
</dbReference>
<dbReference type="Gene3D" id="1.10.10.10">
    <property type="entry name" value="Winged helix-like DNA-binding domain superfamily/Winged helix DNA-binding domain"/>
    <property type="match status" value="1"/>
</dbReference>